<comment type="caution">
    <text evidence="2">The sequence shown here is derived from an EMBL/GenBank/DDBJ whole genome shotgun (WGS) entry which is preliminary data.</text>
</comment>
<organism evidence="2 3">
    <name type="scientific">Brassica cretica</name>
    <name type="common">Mustard</name>
    <dbReference type="NCBI Taxonomy" id="69181"/>
    <lineage>
        <taxon>Eukaryota</taxon>
        <taxon>Viridiplantae</taxon>
        <taxon>Streptophyta</taxon>
        <taxon>Embryophyta</taxon>
        <taxon>Tracheophyta</taxon>
        <taxon>Spermatophyta</taxon>
        <taxon>Magnoliopsida</taxon>
        <taxon>eudicotyledons</taxon>
        <taxon>Gunneridae</taxon>
        <taxon>Pentapetalae</taxon>
        <taxon>rosids</taxon>
        <taxon>malvids</taxon>
        <taxon>Brassicales</taxon>
        <taxon>Brassicaceae</taxon>
        <taxon>Brassiceae</taxon>
        <taxon>Brassica</taxon>
    </lineage>
</organism>
<dbReference type="EMBL" id="QGKV02000299">
    <property type="protein sequence ID" value="KAF3591072.1"/>
    <property type="molecule type" value="Genomic_DNA"/>
</dbReference>
<evidence type="ECO:0000313" key="3">
    <source>
        <dbReference type="Proteomes" id="UP000266723"/>
    </source>
</evidence>
<reference evidence="2 3" key="1">
    <citation type="journal article" date="2020" name="BMC Genomics">
        <title>Intraspecific diversification of the crop wild relative Brassica cretica Lam. using demographic model selection.</title>
        <authorList>
            <person name="Kioukis A."/>
            <person name="Michalopoulou V.A."/>
            <person name="Briers L."/>
            <person name="Pirintsos S."/>
            <person name="Studholme D.J."/>
            <person name="Pavlidis P."/>
            <person name="Sarris P.F."/>
        </authorList>
    </citation>
    <scope>NUCLEOTIDE SEQUENCE [LARGE SCALE GENOMIC DNA]</scope>
    <source>
        <strain evidence="3">cv. PFS-1207/04</strain>
    </source>
</reference>
<dbReference type="Proteomes" id="UP000266723">
    <property type="component" value="Unassembled WGS sequence"/>
</dbReference>
<protein>
    <submittedName>
        <fullName evidence="2">Uncharacterized protein</fullName>
    </submittedName>
</protein>
<keyword evidence="3" id="KW-1185">Reference proteome</keyword>
<accession>A0ABQ7E1Z8</accession>
<proteinExistence type="predicted"/>
<feature type="region of interest" description="Disordered" evidence="1">
    <location>
        <begin position="1"/>
        <end position="24"/>
    </location>
</feature>
<sequence>MAKQGSKAGDKGPVPTKKALIKPRPDQDKFPLGIGVSWNWSIGVRIVVPMVCGNGMGSQVVACDLVSKSYNLYAKLRKERSWKSGLTVWFSNWKMYTIWLGFHAGDRCWRCCGHYEQAGSKYQVERREEVMEKPGFSTEVATAEEKEAVSSEMVVGLDDEDGHLDYEMMEDGLDDASFEREASGDLNSMDVEEAFLIAESEYLVGEQEYQVPKKKNGKITAAAMGGNTKKRLVQSFISPRKKAMAKQGRSWNKGVGSRFNFLGLCWSIRCSYSCSYGLWKWLTKWMMVWNGYWSSPVISLLDAITGMGSQVFMLGTVAGGVADVTNKQVSGPIISLLDAITGMGSQVVACDLVSKSYNLYAKLRKERSWKSGLTVWFSNWKMYTIWLGFHAGDRCWRCCGHYEQAGSKYQVEVNRSFSVEISLSLWFSCISQVDDTNLMLIDDNLLIFWTCFYCYEYKFSSLNGFGKIIISFFLMAWGTGGVGDFGFRFLWVAIVDKASG</sequence>
<gene>
    <name evidence="2" type="ORF">DY000_02022023</name>
</gene>
<evidence type="ECO:0000256" key="1">
    <source>
        <dbReference type="SAM" id="MobiDB-lite"/>
    </source>
</evidence>
<evidence type="ECO:0000313" key="2">
    <source>
        <dbReference type="EMBL" id="KAF3591072.1"/>
    </source>
</evidence>
<name>A0ABQ7E1Z8_BRACR</name>